<evidence type="ECO:0000256" key="7">
    <source>
        <dbReference type="ARBA" id="ARBA00048045"/>
    </source>
</evidence>
<evidence type="ECO:0000259" key="9">
    <source>
        <dbReference type="PROSITE" id="PS51747"/>
    </source>
</evidence>
<dbReference type="Gene3D" id="3.40.140.10">
    <property type="entry name" value="Cytidine Deaminase, domain 2"/>
    <property type="match status" value="1"/>
</dbReference>
<evidence type="ECO:0000256" key="6">
    <source>
        <dbReference type="ARBA" id="ARBA00022833"/>
    </source>
</evidence>
<dbReference type="PANTHER" id="PTHR11079:SF202">
    <property type="entry name" value="TRNA-SPECIFIC ADENOSINE DEAMINASE"/>
    <property type="match status" value="1"/>
</dbReference>
<evidence type="ECO:0000256" key="8">
    <source>
        <dbReference type="HAMAP-Rule" id="MF_00972"/>
    </source>
</evidence>
<dbReference type="RefSeq" id="WP_092331628.1">
    <property type="nucleotide sequence ID" value="NZ_FNCP01000006.1"/>
</dbReference>
<comment type="catalytic activity">
    <reaction evidence="7 8">
        <text>adenosine(34) in tRNA + H2O + H(+) = inosine(34) in tRNA + NH4(+)</text>
        <dbReference type="Rhea" id="RHEA:43168"/>
        <dbReference type="Rhea" id="RHEA-COMP:10373"/>
        <dbReference type="Rhea" id="RHEA-COMP:10374"/>
        <dbReference type="ChEBI" id="CHEBI:15377"/>
        <dbReference type="ChEBI" id="CHEBI:15378"/>
        <dbReference type="ChEBI" id="CHEBI:28938"/>
        <dbReference type="ChEBI" id="CHEBI:74411"/>
        <dbReference type="ChEBI" id="CHEBI:82852"/>
        <dbReference type="EC" id="3.5.4.33"/>
    </reaction>
</comment>
<keyword evidence="4 8" id="KW-0479">Metal-binding</keyword>
<dbReference type="OrthoDB" id="9802676at2"/>
<dbReference type="STRING" id="1121419.SAMN05443529_10679"/>
<evidence type="ECO:0000313" key="11">
    <source>
        <dbReference type="Proteomes" id="UP000198656"/>
    </source>
</evidence>
<evidence type="ECO:0000256" key="2">
    <source>
        <dbReference type="ARBA" id="ARBA00011738"/>
    </source>
</evidence>
<dbReference type="NCBIfam" id="NF008113">
    <property type="entry name" value="PRK10860.1"/>
    <property type="match status" value="1"/>
</dbReference>
<dbReference type="FunFam" id="3.40.140.10:FF:000005">
    <property type="entry name" value="tRNA-specific adenosine deaminase"/>
    <property type="match status" value="1"/>
</dbReference>
<comment type="cofactor">
    <cofactor evidence="8">
        <name>Zn(2+)</name>
        <dbReference type="ChEBI" id="CHEBI:29105"/>
    </cofactor>
    <text evidence="8">Binds 1 zinc ion per subunit.</text>
</comment>
<name>A0A1G7X0B9_9FIRM</name>
<protein>
    <recommendedName>
        <fullName evidence="8">tRNA-specific adenosine deaminase</fullName>
        <ecNumber evidence="8">3.5.4.33</ecNumber>
    </recommendedName>
</protein>
<dbReference type="SUPFAM" id="SSF53927">
    <property type="entry name" value="Cytidine deaminase-like"/>
    <property type="match status" value="1"/>
</dbReference>
<dbReference type="InterPro" id="IPR016192">
    <property type="entry name" value="APOBEC/CMP_deaminase_Zn-bd"/>
</dbReference>
<keyword evidence="11" id="KW-1185">Reference proteome</keyword>
<dbReference type="GO" id="GO:0002100">
    <property type="term" value="P:tRNA wobble adenosine to inosine editing"/>
    <property type="evidence" value="ECO:0007669"/>
    <property type="project" value="UniProtKB-UniRule"/>
</dbReference>
<dbReference type="InterPro" id="IPR058535">
    <property type="entry name" value="MafB19-deam"/>
</dbReference>
<evidence type="ECO:0000256" key="4">
    <source>
        <dbReference type="ARBA" id="ARBA00022723"/>
    </source>
</evidence>
<comment type="similarity">
    <text evidence="1">Belongs to the cytidine and deoxycytidylate deaminase family. ADAT2 subfamily.</text>
</comment>
<feature type="binding site" evidence="8">
    <location>
        <position position="82"/>
    </location>
    <ligand>
        <name>Zn(2+)</name>
        <dbReference type="ChEBI" id="CHEBI:29105"/>
        <note>catalytic</note>
    </ligand>
</feature>
<dbReference type="GO" id="GO:0052717">
    <property type="term" value="F:tRNA-specific adenosine-34 deaminase activity"/>
    <property type="evidence" value="ECO:0007669"/>
    <property type="project" value="UniProtKB-UniRule"/>
</dbReference>
<keyword evidence="3 8" id="KW-0819">tRNA processing</keyword>
<feature type="domain" description="CMP/dCMP-type deaminase" evidence="9">
    <location>
        <begin position="1"/>
        <end position="120"/>
    </location>
</feature>
<gene>
    <name evidence="8" type="primary">tadA</name>
    <name evidence="10" type="ORF">SAMN05443529_10679</name>
</gene>
<dbReference type="InterPro" id="IPR028883">
    <property type="entry name" value="tRNA_aden_deaminase"/>
</dbReference>
<dbReference type="EMBL" id="FNCP01000006">
    <property type="protein sequence ID" value="SDG77597.1"/>
    <property type="molecule type" value="Genomic_DNA"/>
</dbReference>
<evidence type="ECO:0000256" key="3">
    <source>
        <dbReference type="ARBA" id="ARBA00022694"/>
    </source>
</evidence>
<feature type="binding site" evidence="8">
    <location>
        <position position="85"/>
    </location>
    <ligand>
        <name>Zn(2+)</name>
        <dbReference type="ChEBI" id="CHEBI:29105"/>
        <note>catalytic</note>
    </ligand>
</feature>
<accession>A0A1G7X0B9</accession>
<dbReference type="AlphaFoldDB" id="A0A1G7X0B9"/>
<comment type="function">
    <text evidence="8">Catalyzes the deamination of adenosine to inosine at the wobble position 34 of tRNA(Arg2).</text>
</comment>
<dbReference type="HAMAP" id="MF_00972">
    <property type="entry name" value="tRNA_aden_deaminase"/>
    <property type="match status" value="1"/>
</dbReference>
<organism evidence="10 11">
    <name type="scientific">Desulfosporosinus hippei DSM 8344</name>
    <dbReference type="NCBI Taxonomy" id="1121419"/>
    <lineage>
        <taxon>Bacteria</taxon>
        <taxon>Bacillati</taxon>
        <taxon>Bacillota</taxon>
        <taxon>Clostridia</taxon>
        <taxon>Eubacteriales</taxon>
        <taxon>Desulfitobacteriaceae</taxon>
        <taxon>Desulfosporosinus</taxon>
    </lineage>
</organism>
<keyword evidence="6 8" id="KW-0862">Zinc</keyword>
<dbReference type="PANTHER" id="PTHR11079">
    <property type="entry name" value="CYTOSINE DEAMINASE FAMILY MEMBER"/>
    <property type="match status" value="1"/>
</dbReference>
<dbReference type="Proteomes" id="UP000198656">
    <property type="component" value="Unassembled WGS sequence"/>
</dbReference>
<evidence type="ECO:0000256" key="5">
    <source>
        <dbReference type="ARBA" id="ARBA00022801"/>
    </source>
</evidence>
<dbReference type="InterPro" id="IPR016193">
    <property type="entry name" value="Cytidine_deaminase-like"/>
</dbReference>
<sequence>MLHQDWMSLALVQAEKALVLGEVPIGAIIVKDSQIIASAFNEKELRQDPTAHAEVLVIQRAAEKLGSWRLSDATLYVTLEPCPMCAGAIVQARLKQLVYGAADLKGGATGSVLNVLNTKLWNHKVDVVAGILEDDCSNILKTFFKRLR</sequence>
<evidence type="ECO:0000313" key="10">
    <source>
        <dbReference type="EMBL" id="SDG77597.1"/>
    </source>
</evidence>
<dbReference type="PROSITE" id="PS51747">
    <property type="entry name" value="CYT_DCMP_DEAMINASES_2"/>
    <property type="match status" value="1"/>
</dbReference>
<dbReference type="InterPro" id="IPR002125">
    <property type="entry name" value="CMP_dCMP_dom"/>
</dbReference>
<evidence type="ECO:0000256" key="1">
    <source>
        <dbReference type="ARBA" id="ARBA00010669"/>
    </source>
</evidence>
<dbReference type="PROSITE" id="PS00903">
    <property type="entry name" value="CYT_DCMP_DEAMINASES_1"/>
    <property type="match status" value="1"/>
</dbReference>
<feature type="active site" description="Proton donor" evidence="8">
    <location>
        <position position="54"/>
    </location>
</feature>
<dbReference type="GO" id="GO:0008270">
    <property type="term" value="F:zinc ion binding"/>
    <property type="evidence" value="ECO:0007669"/>
    <property type="project" value="UniProtKB-UniRule"/>
</dbReference>
<reference evidence="11" key="1">
    <citation type="submission" date="2016-10" db="EMBL/GenBank/DDBJ databases">
        <authorList>
            <person name="Varghese N."/>
            <person name="Submissions S."/>
        </authorList>
    </citation>
    <scope>NUCLEOTIDE SEQUENCE [LARGE SCALE GENOMIC DNA]</scope>
    <source>
        <strain evidence="11">DSM 8344</strain>
    </source>
</reference>
<dbReference type="CDD" id="cd01285">
    <property type="entry name" value="nucleoside_deaminase"/>
    <property type="match status" value="1"/>
</dbReference>
<dbReference type="EC" id="3.5.4.33" evidence="8"/>
<keyword evidence="5 8" id="KW-0378">Hydrolase</keyword>
<dbReference type="Pfam" id="PF14437">
    <property type="entry name" value="MafB19-deam"/>
    <property type="match status" value="1"/>
</dbReference>
<feature type="binding site" evidence="8">
    <location>
        <position position="52"/>
    </location>
    <ligand>
        <name>Zn(2+)</name>
        <dbReference type="ChEBI" id="CHEBI:29105"/>
        <note>catalytic</note>
    </ligand>
</feature>
<comment type="subunit">
    <text evidence="2 8">Homodimer.</text>
</comment>
<proteinExistence type="inferred from homology"/>